<dbReference type="PANTHER" id="PTHR46797:SF1">
    <property type="entry name" value="METHYLPHOSPHONATE SYNTHASE"/>
    <property type="match status" value="1"/>
</dbReference>
<evidence type="ECO:0000256" key="1">
    <source>
        <dbReference type="ARBA" id="ARBA00023125"/>
    </source>
</evidence>
<evidence type="ECO:0000259" key="2">
    <source>
        <dbReference type="PROSITE" id="PS50943"/>
    </source>
</evidence>
<dbReference type="InterPro" id="IPR010982">
    <property type="entry name" value="Lambda_DNA-bd_dom_sf"/>
</dbReference>
<dbReference type="SUPFAM" id="SSF47413">
    <property type="entry name" value="lambda repressor-like DNA-binding domains"/>
    <property type="match status" value="1"/>
</dbReference>
<dbReference type="InterPro" id="IPR001387">
    <property type="entry name" value="Cro/C1-type_HTH"/>
</dbReference>
<sequence length="65" mass="7485">MEILLWQARTNKGWVLEQLEKKSGVSKATLNRIENGQTSPTMDVMEKVAKALNIRISDLYESEYK</sequence>
<keyword evidence="1" id="KW-0238">DNA-binding</keyword>
<keyword evidence="4" id="KW-1185">Reference proteome</keyword>
<evidence type="ECO:0000313" key="3">
    <source>
        <dbReference type="EMBL" id="MBC5752601.1"/>
    </source>
</evidence>
<dbReference type="SMART" id="SM00530">
    <property type="entry name" value="HTH_XRE"/>
    <property type="match status" value="1"/>
</dbReference>
<protein>
    <submittedName>
        <fullName evidence="3">Helix-turn-helix transcriptional regulator</fullName>
    </submittedName>
</protein>
<gene>
    <name evidence="3" type="ORF">H8Z76_00930</name>
</gene>
<dbReference type="Gene3D" id="1.10.260.40">
    <property type="entry name" value="lambda repressor-like DNA-binding domains"/>
    <property type="match status" value="1"/>
</dbReference>
<proteinExistence type="predicted"/>
<evidence type="ECO:0000313" key="4">
    <source>
        <dbReference type="Proteomes" id="UP000621540"/>
    </source>
</evidence>
<dbReference type="Pfam" id="PF01381">
    <property type="entry name" value="HTH_3"/>
    <property type="match status" value="1"/>
</dbReference>
<dbReference type="PROSITE" id="PS50943">
    <property type="entry name" value="HTH_CROC1"/>
    <property type="match status" value="1"/>
</dbReference>
<dbReference type="InterPro" id="IPR050807">
    <property type="entry name" value="TransReg_Diox_bact_type"/>
</dbReference>
<dbReference type="RefSeq" id="WP_022515245.1">
    <property type="nucleotide sequence ID" value="NZ_JACOQH010000001.1"/>
</dbReference>
<dbReference type="PANTHER" id="PTHR46797">
    <property type="entry name" value="HTH-TYPE TRANSCRIPTIONAL REGULATOR"/>
    <property type="match status" value="1"/>
</dbReference>
<name>A0ABR7I6Q0_9FIRM</name>
<dbReference type="CDD" id="cd00093">
    <property type="entry name" value="HTH_XRE"/>
    <property type="match status" value="1"/>
</dbReference>
<feature type="domain" description="HTH cro/C1-type" evidence="2">
    <location>
        <begin position="5"/>
        <end position="59"/>
    </location>
</feature>
<comment type="caution">
    <text evidence="3">The sequence shown here is derived from an EMBL/GenBank/DDBJ whole genome shotgun (WGS) entry which is preliminary data.</text>
</comment>
<accession>A0ABR7I6Q0</accession>
<reference evidence="3 4" key="1">
    <citation type="submission" date="2020-08" db="EMBL/GenBank/DDBJ databases">
        <title>Genome public.</title>
        <authorList>
            <person name="Liu C."/>
            <person name="Sun Q."/>
        </authorList>
    </citation>
    <scope>NUCLEOTIDE SEQUENCE [LARGE SCALE GENOMIC DNA]</scope>
    <source>
        <strain evidence="3 4">BX0805</strain>
    </source>
</reference>
<dbReference type="Proteomes" id="UP000621540">
    <property type="component" value="Unassembled WGS sequence"/>
</dbReference>
<dbReference type="EMBL" id="JACOQH010000001">
    <property type="protein sequence ID" value="MBC5752601.1"/>
    <property type="molecule type" value="Genomic_DNA"/>
</dbReference>
<organism evidence="3 4">
    <name type="scientific">Roseburia yibonii</name>
    <dbReference type="NCBI Taxonomy" id="2763063"/>
    <lineage>
        <taxon>Bacteria</taxon>
        <taxon>Bacillati</taxon>
        <taxon>Bacillota</taxon>
        <taxon>Clostridia</taxon>
        <taxon>Lachnospirales</taxon>
        <taxon>Lachnospiraceae</taxon>
        <taxon>Roseburia</taxon>
    </lineage>
</organism>